<dbReference type="InterPro" id="IPR003004">
    <property type="entry name" value="GspF/PilC"/>
</dbReference>
<reference evidence="9" key="2">
    <citation type="submission" date="2021-09" db="EMBL/GenBank/DDBJ databases">
        <authorList>
            <person name="Gilroy R."/>
        </authorList>
    </citation>
    <scope>NUCLEOTIDE SEQUENCE</scope>
    <source>
        <strain evidence="9">CHK173-2145</strain>
    </source>
</reference>
<dbReference type="PANTHER" id="PTHR30012:SF0">
    <property type="entry name" value="TYPE II SECRETION SYSTEM PROTEIN F-RELATED"/>
    <property type="match status" value="1"/>
</dbReference>
<gene>
    <name evidence="9" type="ORF">K8U88_00655</name>
</gene>
<protein>
    <submittedName>
        <fullName evidence="9">Type II secretion system F family protein</fullName>
    </submittedName>
</protein>
<evidence type="ECO:0000256" key="1">
    <source>
        <dbReference type="ARBA" id="ARBA00004651"/>
    </source>
</evidence>
<keyword evidence="5 7" id="KW-1133">Transmembrane helix</keyword>
<name>A0A921EZW6_9LACO</name>
<evidence type="ECO:0000256" key="4">
    <source>
        <dbReference type="ARBA" id="ARBA00022692"/>
    </source>
</evidence>
<dbReference type="Pfam" id="PF00482">
    <property type="entry name" value="T2SSF"/>
    <property type="match status" value="2"/>
</dbReference>
<dbReference type="GO" id="GO:0005886">
    <property type="term" value="C:plasma membrane"/>
    <property type="evidence" value="ECO:0007669"/>
    <property type="project" value="UniProtKB-SubCell"/>
</dbReference>
<feature type="transmembrane region" description="Helical" evidence="7">
    <location>
        <begin position="125"/>
        <end position="148"/>
    </location>
</feature>
<evidence type="ECO:0000313" key="9">
    <source>
        <dbReference type="EMBL" id="HJE86069.1"/>
    </source>
</evidence>
<dbReference type="EMBL" id="DYXN01000011">
    <property type="protein sequence ID" value="HJE86069.1"/>
    <property type="molecule type" value="Genomic_DNA"/>
</dbReference>
<dbReference type="InterPro" id="IPR042094">
    <property type="entry name" value="T2SS_GspF_sf"/>
</dbReference>
<dbReference type="Gene3D" id="1.20.81.30">
    <property type="entry name" value="Type II secretion system (T2SS), domain F"/>
    <property type="match status" value="2"/>
</dbReference>
<proteinExistence type="inferred from homology"/>
<evidence type="ECO:0000259" key="8">
    <source>
        <dbReference type="Pfam" id="PF00482"/>
    </source>
</evidence>
<sequence length="351" mass="39142">MNKPNGSKLFRLKRHNGSGSARWSLTQQHQFCQLLADQLAGGFSLRQALRFSQMAGSGLPRSLAVIEEQLESGQDFVGCLAPYLQANVYFQLQVTATHGDLAMALQRAATLLNLMATQRKRLGQLLLYPLGLLAGMVGLLITLKFGVLPQLQQEIVAHTTTATTIGQLYLKVGGGLLVVAGGYLVWRWWRQQPRLRLVSWTLRWPIIGRILRAYYAYYLTANLSQLLASGLSVKQMITVLRQLPEKALLHQLAGTLARQLQAGKSPLGWLQRQPFIPDQLVILLQKGRTHAQLTRELEAYSQLRYRELVRLTEQGLALVQPVLLAVVALLIVGAYLSLLLPMYANLQGVYQ</sequence>
<feature type="domain" description="Type II secretion system protein GspF" evidence="8">
    <location>
        <begin position="221"/>
        <end position="341"/>
    </location>
</feature>
<reference evidence="9" key="1">
    <citation type="journal article" date="2021" name="PeerJ">
        <title>Extensive microbial diversity within the chicken gut microbiome revealed by metagenomics and culture.</title>
        <authorList>
            <person name="Gilroy R."/>
            <person name="Ravi A."/>
            <person name="Getino M."/>
            <person name="Pursley I."/>
            <person name="Horton D.L."/>
            <person name="Alikhan N.F."/>
            <person name="Baker D."/>
            <person name="Gharbi K."/>
            <person name="Hall N."/>
            <person name="Watson M."/>
            <person name="Adriaenssens E.M."/>
            <person name="Foster-Nyarko E."/>
            <person name="Jarju S."/>
            <person name="Secka A."/>
            <person name="Antonio M."/>
            <person name="Oren A."/>
            <person name="Chaudhuri R.R."/>
            <person name="La Ragione R."/>
            <person name="Hildebrand F."/>
            <person name="Pallen M.J."/>
        </authorList>
    </citation>
    <scope>NUCLEOTIDE SEQUENCE</scope>
    <source>
        <strain evidence="9">CHK173-2145</strain>
    </source>
</reference>
<keyword evidence="4 7" id="KW-0812">Transmembrane</keyword>
<comment type="similarity">
    <text evidence="2">Belongs to the GSP F family.</text>
</comment>
<dbReference type="InterPro" id="IPR018076">
    <property type="entry name" value="T2SS_GspF_dom"/>
</dbReference>
<keyword evidence="6 7" id="KW-0472">Membrane</keyword>
<organism evidence="9 10">
    <name type="scientific">Levilactobacillus hammesii</name>
    <dbReference type="NCBI Taxonomy" id="267633"/>
    <lineage>
        <taxon>Bacteria</taxon>
        <taxon>Bacillati</taxon>
        <taxon>Bacillota</taxon>
        <taxon>Bacilli</taxon>
        <taxon>Lactobacillales</taxon>
        <taxon>Lactobacillaceae</taxon>
        <taxon>Levilactobacillus</taxon>
    </lineage>
</organism>
<evidence type="ECO:0000256" key="7">
    <source>
        <dbReference type="SAM" id="Phobius"/>
    </source>
</evidence>
<dbReference type="AlphaFoldDB" id="A0A921EZW6"/>
<evidence type="ECO:0000256" key="2">
    <source>
        <dbReference type="ARBA" id="ARBA00005745"/>
    </source>
</evidence>
<evidence type="ECO:0000256" key="6">
    <source>
        <dbReference type="ARBA" id="ARBA00023136"/>
    </source>
</evidence>
<accession>A0A921EZW6</accession>
<comment type="subcellular location">
    <subcellularLocation>
        <location evidence="1">Cell membrane</location>
        <topology evidence="1">Multi-pass membrane protein</topology>
    </subcellularLocation>
</comment>
<evidence type="ECO:0000313" key="10">
    <source>
        <dbReference type="Proteomes" id="UP000721920"/>
    </source>
</evidence>
<dbReference type="PANTHER" id="PTHR30012">
    <property type="entry name" value="GENERAL SECRETION PATHWAY PROTEIN"/>
    <property type="match status" value="1"/>
</dbReference>
<keyword evidence="3" id="KW-1003">Cell membrane</keyword>
<dbReference type="Proteomes" id="UP000721920">
    <property type="component" value="Unassembled WGS sequence"/>
</dbReference>
<feature type="transmembrane region" description="Helical" evidence="7">
    <location>
        <begin position="316"/>
        <end position="338"/>
    </location>
</feature>
<feature type="domain" description="Type II secretion system protein GspF" evidence="8">
    <location>
        <begin position="31"/>
        <end position="149"/>
    </location>
</feature>
<evidence type="ECO:0000256" key="5">
    <source>
        <dbReference type="ARBA" id="ARBA00022989"/>
    </source>
</evidence>
<comment type="caution">
    <text evidence="9">The sequence shown here is derived from an EMBL/GenBank/DDBJ whole genome shotgun (WGS) entry which is preliminary data.</text>
</comment>
<evidence type="ECO:0000256" key="3">
    <source>
        <dbReference type="ARBA" id="ARBA00022475"/>
    </source>
</evidence>
<feature type="transmembrane region" description="Helical" evidence="7">
    <location>
        <begin position="168"/>
        <end position="186"/>
    </location>
</feature>